<comment type="caution">
    <text evidence="2">The sequence shown here is derived from an EMBL/GenBank/DDBJ whole genome shotgun (WGS) entry which is preliminary data.</text>
</comment>
<feature type="transmembrane region" description="Helical" evidence="1">
    <location>
        <begin position="437"/>
        <end position="457"/>
    </location>
</feature>
<protein>
    <recommendedName>
        <fullName evidence="4">DUF2207 domain-containing protein</fullName>
    </recommendedName>
</protein>
<proteinExistence type="predicted"/>
<name>A0ABY1R9F5_9MICO</name>
<keyword evidence="3" id="KW-1185">Reference proteome</keyword>
<feature type="transmembrane region" description="Helical" evidence="1">
    <location>
        <begin position="892"/>
        <end position="912"/>
    </location>
</feature>
<feature type="transmembrane region" description="Helical" evidence="1">
    <location>
        <begin position="469"/>
        <end position="491"/>
    </location>
</feature>
<evidence type="ECO:0000256" key="1">
    <source>
        <dbReference type="SAM" id="Phobius"/>
    </source>
</evidence>
<evidence type="ECO:0000313" key="2">
    <source>
        <dbReference type="EMBL" id="SMQ61662.1"/>
    </source>
</evidence>
<keyword evidence="1" id="KW-0472">Membrane</keyword>
<evidence type="ECO:0008006" key="4">
    <source>
        <dbReference type="Google" id="ProtNLM"/>
    </source>
</evidence>
<dbReference type="Proteomes" id="UP000194464">
    <property type="component" value="Unassembled WGS sequence"/>
</dbReference>
<evidence type="ECO:0000313" key="3">
    <source>
        <dbReference type="Proteomes" id="UP000194464"/>
    </source>
</evidence>
<feature type="transmembrane region" description="Helical" evidence="1">
    <location>
        <begin position="580"/>
        <end position="600"/>
    </location>
</feature>
<feature type="transmembrane region" description="Helical" evidence="1">
    <location>
        <begin position="51"/>
        <end position="71"/>
    </location>
</feature>
<feature type="transmembrane region" description="Helical" evidence="1">
    <location>
        <begin position="304"/>
        <end position="329"/>
    </location>
</feature>
<keyword evidence="1" id="KW-1133">Transmembrane helix</keyword>
<dbReference type="RefSeq" id="WP_086472809.1">
    <property type="nucleotide sequence ID" value="NZ_FXWJ01000001.1"/>
</dbReference>
<reference evidence="2 3" key="1">
    <citation type="submission" date="2017-04" db="EMBL/GenBank/DDBJ databases">
        <authorList>
            <person name="Varghese N."/>
            <person name="Submissions S."/>
        </authorList>
    </citation>
    <scope>NUCLEOTIDE SEQUENCE [LARGE SCALE GENOMIC DNA]</scope>
    <source>
        <strain evidence="2 3">VKM Ac-1784</strain>
    </source>
</reference>
<dbReference type="EMBL" id="FXWJ01000001">
    <property type="protein sequence ID" value="SMQ61662.1"/>
    <property type="molecule type" value="Genomic_DNA"/>
</dbReference>
<gene>
    <name evidence="2" type="ORF">SAMN06295909_0624</name>
</gene>
<keyword evidence="1" id="KW-0812">Transmembrane</keyword>
<accession>A0ABY1R9F5</accession>
<feature type="transmembrane region" description="Helical" evidence="1">
    <location>
        <begin position="924"/>
        <end position="946"/>
    </location>
</feature>
<sequence>MSGSDGTGDPDVRIPDPAPRHTPLWTVLSAWLLRVERWLQSRGGSRLRGGLWQLWGLVAVGGILLLVGPVINPPLTLDDLTDEASDVTDTWIARSFSADYRVTTDDDGRLVTDVEERIDAFFPKDLDDRTIERVLATEYQGHALDPSAITVTLDGVKQDVTRERAAVFLRLVVDPGEQLTGDHELVIRYRLSDLAYVNTDPATGQPVDLLRWDVFGPDLQQAVAKLDVRVTIPQDLDDRLVRQPYGSLAWTLIGAGQWLSPEADSPPGEVAYAFTSDDAAPPHAQARFTMPFEAGSITMPPQSWIFWVQTFGPVLPMLVLAATLLLSFAARAVAWGDARGRPWYLAQSEPPEGITPRTAAHLLRSPATMELAERLKDAAISGSKEQAKRQARLVAAAGAAKRAGRLGDRPRALRRYLTGTERAGQVRAGLRRVPKGFVRDWFIAAPIALTILQWGIVRQLSHQTVLAVVWWPLAFVALSTVFAVIVLAITLTARPLTRKGALVKQHLLGIRVFAERTQLLDRASLRDRLLPYAVLGAPPRATGRRVAALIAPEITMPAAATGPTSPPDGSSAGFLTGPRIAVRVLAALLVVGAIVAVNVLPASSLEPETARSYTGDIPGSTLVTIAAAEFDAQLTRSGGDGARLRVTERLGVDFSNEGAVPGQVVREWPAVVDGQDLGLSVDRVTIDGDDAPFTTEHEDGRLLLRTTFDDVRTGLHDVVIQTTATRPAIATSVGGRDVDRVSWVALLDGWSNSVPIDKDIPPEPFRLSFTADDELLDDAVDAGWTPAEAGAWRPAATEGGAARSTATLDLAPDDDGRWSLDVRGDDLGAVLDLPAGTVAGTDADAAALARTAALAPGLLTVVLAGIAVLGSVIGALGSARRRAPKPGLLRDAVRWLTPSALAAAVILGVWTLNGVAGDDPFGDLVLGGVIAGVVAVIAWYSVVMWARPRA</sequence>
<organism evidence="2 3">
    <name type="scientific">Plantibacter elymi</name>
    <name type="common">nom. nud.</name>
    <dbReference type="NCBI Taxonomy" id="199708"/>
    <lineage>
        <taxon>Bacteria</taxon>
        <taxon>Bacillati</taxon>
        <taxon>Actinomycetota</taxon>
        <taxon>Actinomycetes</taxon>
        <taxon>Micrococcales</taxon>
        <taxon>Microbacteriaceae</taxon>
        <taxon>Plantibacter</taxon>
    </lineage>
</organism>
<feature type="transmembrane region" description="Helical" evidence="1">
    <location>
        <begin position="858"/>
        <end position="880"/>
    </location>
</feature>